<accession>A0A2U9CV22</accession>
<keyword evidence="2" id="KW-1185">Reference proteome</keyword>
<organism evidence="1 2">
    <name type="scientific">Scophthalmus maximus</name>
    <name type="common">Turbot</name>
    <name type="synonym">Psetta maxima</name>
    <dbReference type="NCBI Taxonomy" id="52904"/>
    <lineage>
        <taxon>Eukaryota</taxon>
        <taxon>Metazoa</taxon>
        <taxon>Chordata</taxon>
        <taxon>Craniata</taxon>
        <taxon>Vertebrata</taxon>
        <taxon>Euteleostomi</taxon>
        <taxon>Actinopterygii</taxon>
        <taxon>Neopterygii</taxon>
        <taxon>Teleostei</taxon>
        <taxon>Neoteleostei</taxon>
        <taxon>Acanthomorphata</taxon>
        <taxon>Carangaria</taxon>
        <taxon>Pleuronectiformes</taxon>
        <taxon>Pleuronectoidei</taxon>
        <taxon>Scophthalmidae</taxon>
        <taxon>Scophthalmus</taxon>
    </lineage>
</organism>
<dbReference type="AlphaFoldDB" id="A0A2U9CV22"/>
<dbReference type="EMBL" id="CP026262">
    <property type="protein sequence ID" value="AWP19719.1"/>
    <property type="molecule type" value="Genomic_DNA"/>
</dbReference>
<reference evidence="1 2" key="1">
    <citation type="submission" date="2017-12" db="EMBL/GenBank/DDBJ databases">
        <title>Integrating genomic resources of turbot (Scophthalmus maximus) in depth evaluation of genetic and physical mapping variation across individuals.</title>
        <authorList>
            <person name="Martinez P."/>
        </authorList>
    </citation>
    <scope>NUCLEOTIDE SEQUENCE [LARGE SCALE GENOMIC DNA]</scope>
</reference>
<evidence type="ECO:0000313" key="2">
    <source>
        <dbReference type="Proteomes" id="UP000246464"/>
    </source>
</evidence>
<dbReference type="Proteomes" id="UP000246464">
    <property type="component" value="Chromosome 20"/>
</dbReference>
<protein>
    <submittedName>
        <fullName evidence="1">Uncharacterized protein</fullName>
    </submittedName>
</protein>
<proteinExistence type="predicted"/>
<feature type="non-terminal residue" evidence="1">
    <location>
        <position position="1"/>
    </location>
</feature>
<sequence length="57" mass="6154">EQSSQGSRLEEGTQCVSTPSPAKVSFFWGMAALSSWLGRSSLLLTPSRRLSSPARNL</sequence>
<evidence type="ECO:0000313" key="1">
    <source>
        <dbReference type="EMBL" id="AWP19719.1"/>
    </source>
</evidence>
<gene>
    <name evidence="1" type="ORF">SMAX5B_008227</name>
</gene>
<name>A0A2U9CV22_SCOMX</name>